<keyword evidence="2" id="KW-1185">Reference proteome</keyword>
<comment type="caution">
    <text evidence="1">The sequence shown here is derived from an EMBL/GenBank/DDBJ whole genome shotgun (WGS) entry which is preliminary data.</text>
</comment>
<dbReference type="RefSeq" id="WP_174625659.1">
    <property type="nucleotide sequence ID" value="NZ_CADCXN010000056.1"/>
</dbReference>
<dbReference type="EMBL" id="CADCXN010000056">
    <property type="protein sequence ID" value="CAA9890750.1"/>
    <property type="molecule type" value="Genomic_DNA"/>
</dbReference>
<protein>
    <submittedName>
        <fullName evidence="1">Uncharacterized protein</fullName>
    </submittedName>
</protein>
<dbReference type="Proteomes" id="UP000494216">
    <property type="component" value="Unassembled WGS sequence"/>
</dbReference>
<reference evidence="1 2" key="1">
    <citation type="submission" date="2020-02" db="EMBL/GenBank/DDBJ databases">
        <authorList>
            <person name="Hogendoorn C."/>
        </authorList>
    </citation>
    <scope>NUCLEOTIDE SEQUENCE [LARGE SCALE GENOMIC DNA]</scope>
    <source>
        <strain evidence="1">METHB21</strain>
    </source>
</reference>
<dbReference type="AlphaFoldDB" id="A0A8S0X856"/>
<organism evidence="1 2">
    <name type="scientific">Candidatus Methylobacter favarea</name>
    <dbReference type="NCBI Taxonomy" id="2707345"/>
    <lineage>
        <taxon>Bacteria</taxon>
        <taxon>Pseudomonadati</taxon>
        <taxon>Pseudomonadota</taxon>
        <taxon>Gammaproteobacteria</taxon>
        <taxon>Methylococcales</taxon>
        <taxon>Methylococcaceae</taxon>
        <taxon>Methylobacter</taxon>
    </lineage>
</organism>
<proteinExistence type="predicted"/>
<gene>
    <name evidence="1" type="ORF">METHB2_280032</name>
</gene>
<accession>A0A8S0X856</accession>
<name>A0A8S0X856_9GAMM</name>
<evidence type="ECO:0000313" key="2">
    <source>
        <dbReference type="Proteomes" id="UP000494216"/>
    </source>
</evidence>
<sequence length="133" mass="13935">MAAFFCKHLSADDLASEHIEEQAEVAELAADGSRQIGRSPLYTGFGAVALNAWGEGGWAANLQMRGNWPRPEDARTASVNAGGGVYGRSELIFAQGFTGLPSLQGEQTQSRRGTGWVLAGPAPMASATASIRV</sequence>
<evidence type="ECO:0000313" key="1">
    <source>
        <dbReference type="EMBL" id="CAA9890750.1"/>
    </source>
</evidence>